<dbReference type="AlphaFoldDB" id="A0A1W1BAZ3"/>
<dbReference type="GO" id="GO:0007165">
    <property type="term" value="P:signal transduction"/>
    <property type="evidence" value="ECO:0007669"/>
    <property type="project" value="UniProtKB-KW"/>
</dbReference>
<keyword evidence="4" id="KW-1133">Transmembrane helix</keyword>
<dbReference type="GO" id="GO:0016020">
    <property type="term" value="C:membrane"/>
    <property type="evidence" value="ECO:0007669"/>
    <property type="project" value="InterPro"/>
</dbReference>
<keyword evidence="1" id="KW-0807">Transducer</keyword>
<dbReference type="SMART" id="SM00283">
    <property type="entry name" value="MA"/>
    <property type="match status" value="1"/>
</dbReference>
<dbReference type="PROSITE" id="PS50111">
    <property type="entry name" value="CHEMOTAXIS_TRANSDUC_2"/>
    <property type="match status" value="1"/>
</dbReference>
<dbReference type="InterPro" id="IPR004090">
    <property type="entry name" value="Chemotax_Me-accpt_rcpt"/>
</dbReference>
<comment type="similarity">
    <text evidence="2">Belongs to the methyl-accepting chemotaxis (MCP) protein family.</text>
</comment>
<gene>
    <name evidence="6" type="ORF">MNB_SM-7-1142</name>
</gene>
<evidence type="ECO:0000256" key="1">
    <source>
        <dbReference type="ARBA" id="ARBA00023224"/>
    </source>
</evidence>
<reference evidence="6" key="1">
    <citation type="submission" date="2016-10" db="EMBL/GenBank/DDBJ databases">
        <authorList>
            <person name="de Groot N.N."/>
        </authorList>
    </citation>
    <scope>NUCLEOTIDE SEQUENCE</scope>
</reference>
<evidence type="ECO:0000256" key="2">
    <source>
        <dbReference type="ARBA" id="ARBA00029447"/>
    </source>
</evidence>
<evidence type="ECO:0000256" key="4">
    <source>
        <dbReference type="SAM" id="Phobius"/>
    </source>
</evidence>
<dbReference type="PRINTS" id="PR00260">
    <property type="entry name" value="CHEMTRNSDUCR"/>
</dbReference>
<feature type="transmembrane region" description="Helical" evidence="4">
    <location>
        <begin position="134"/>
        <end position="157"/>
    </location>
</feature>
<protein>
    <submittedName>
        <fullName evidence="6">Methyl-accepting chemotaxis protein</fullName>
    </submittedName>
</protein>
<dbReference type="Gene3D" id="1.10.287.950">
    <property type="entry name" value="Methyl-accepting chemotaxis protein"/>
    <property type="match status" value="1"/>
</dbReference>
<dbReference type="PANTHER" id="PTHR32089">
    <property type="entry name" value="METHYL-ACCEPTING CHEMOTAXIS PROTEIN MCPB"/>
    <property type="match status" value="1"/>
</dbReference>
<dbReference type="EMBL" id="FPHB01000011">
    <property type="protein sequence ID" value="SFV50653.1"/>
    <property type="molecule type" value="Genomic_DNA"/>
</dbReference>
<feature type="coiled-coil region" evidence="3">
    <location>
        <begin position="168"/>
        <end position="266"/>
    </location>
</feature>
<dbReference type="Pfam" id="PF00015">
    <property type="entry name" value="MCPsignal"/>
    <property type="match status" value="1"/>
</dbReference>
<evidence type="ECO:0000313" key="6">
    <source>
        <dbReference type="EMBL" id="SFV50653.1"/>
    </source>
</evidence>
<dbReference type="PANTHER" id="PTHR32089:SF112">
    <property type="entry name" value="LYSOZYME-LIKE PROTEIN-RELATED"/>
    <property type="match status" value="1"/>
</dbReference>
<name>A0A1W1BAZ3_9ZZZZ</name>
<sequence>MFMKRAIFTLILLLYTTTLFAIEQSTQQIEFIYQELNHKVDALADHLQPKERVKLFYLLLATHDKIVSNLLLDSSDDLTQIEQQIVRTLDNISKNNPNINKTTLQEIKKLYLKMVQNAKKITLKSKKEEKAFLFSWWEIALDALVIVIGIIIGWICCKQRAKKQLPNNKEQEIEIKDLKRELQRVQEEMISSKEMLHKVEEQSQKDIKDCQKKAEKEKKDLYHTIEEKESDIASLQQQISKQKEQIQELQKEIKKEQERVKSLQQEDTTNSFDDDLENLAKQSRNIFGVLESIGEIADQTNLLALNAAIEAARAGEHGRGFAVVADEVRKLAEQTQQTLQDVKHEISAIVEAISSLRK</sequence>
<keyword evidence="3" id="KW-0175">Coiled coil</keyword>
<feature type="domain" description="Methyl-accepting transducer" evidence="5">
    <location>
        <begin position="192"/>
        <end position="358"/>
    </location>
</feature>
<organism evidence="6">
    <name type="scientific">hydrothermal vent metagenome</name>
    <dbReference type="NCBI Taxonomy" id="652676"/>
    <lineage>
        <taxon>unclassified sequences</taxon>
        <taxon>metagenomes</taxon>
        <taxon>ecological metagenomes</taxon>
    </lineage>
</organism>
<accession>A0A1W1BAZ3</accession>
<dbReference type="GO" id="GO:0006935">
    <property type="term" value="P:chemotaxis"/>
    <property type="evidence" value="ECO:0007669"/>
    <property type="project" value="InterPro"/>
</dbReference>
<dbReference type="GO" id="GO:0004888">
    <property type="term" value="F:transmembrane signaling receptor activity"/>
    <property type="evidence" value="ECO:0007669"/>
    <property type="project" value="InterPro"/>
</dbReference>
<keyword evidence="4" id="KW-0472">Membrane</keyword>
<proteinExistence type="inferred from homology"/>
<evidence type="ECO:0000256" key="3">
    <source>
        <dbReference type="SAM" id="Coils"/>
    </source>
</evidence>
<dbReference type="InterPro" id="IPR004089">
    <property type="entry name" value="MCPsignal_dom"/>
</dbReference>
<dbReference type="SUPFAM" id="SSF58104">
    <property type="entry name" value="Methyl-accepting chemotaxis protein (MCP) signaling domain"/>
    <property type="match status" value="1"/>
</dbReference>
<evidence type="ECO:0000259" key="5">
    <source>
        <dbReference type="PROSITE" id="PS50111"/>
    </source>
</evidence>
<keyword evidence="4" id="KW-0812">Transmembrane</keyword>